<dbReference type="GO" id="GO:0050801">
    <property type="term" value="P:monoatomic ion homeostasis"/>
    <property type="evidence" value="ECO:0007669"/>
    <property type="project" value="TreeGrafter"/>
</dbReference>
<evidence type="ECO:0000313" key="9">
    <source>
        <dbReference type="Proteomes" id="UP000095751"/>
    </source>
</evidence>
<feature type="transmembrane region" description="Helical" evidence="6">
    <location>
        <begin position="214"/>
        <end position="233"/>
    </location>
</feature>
<dbReference type="InterPro" id="IPR011531">
    <property type="entry name" value="HCO3_transpt-like_TM_dom"/>
</dbReference>
<organism evidence="8 9">
    <name type="scientific">Fragilariopsis cylindrus CCMP1102</name>
    <dbReference type="NCBI Taxonomy" id="635003"/>
    <lineage>
        <taxon>Eukaryota</taxon>
        <taxon>Sar</taxon>
        <taxon>Stramenopiles</taxon>
        <taxon>Ochrophyta</taxon>
        <taxon>Bacillariophyta</taxon>
        <taxon>Bacillariophyceae</taxon>
        <taxon>Bacillariophycidae</taxon>
        <taxon>Bacillariales</taxon>
        <taxon>Bacillariaceae</taxon>
        <taxon>Fragilariopsis</taxon>
    </lineage>
</organism>
<feature type="transmembrane region" description="Helical" evidence="6">
    <location>
        <begin position="157"/>
        <end position="178"/>
    </location>
</feature>
<evidence type="ECO:0000259" key="7">
    <source>
        <dbReference type="Pfam" id="PF00955"/>
    </source>
</evidence>
<dbReference type="KEGG" id="fcy:FRACYDRAFT_233553"/>
<keyword evidence="2 6" id="KW-0812">Transmembrane</keyword>
<feature type="transmembrane region" description="Helical" evidence="6">
    <location>
        <begin position="278"/>
        <end position="296"/>
    </location>
</feature>
<proteinExistence type="predicted"/>
<feature type="domain" description="Bicarbonate transporter-like transmembrane" evidence="7">
    <location>
        <begin position="130"/>
        <end position="668"/>
    </location>
</feature>
<dbReference type="AlphaFoldDB" id="A0A1E7FYZ9"/>
<feature type="transmembrane region" description="Helical" evidence="6">
    <location>
        <begin position="494"/>
        <end position="514"/>
    </location>
</feature>
<dbReference type="GO" id="GO:0005886">
    <property type="term" value="C:plasma membrane"/>
    <property type="evidence" value="ECO:0007669"/>
    <property type="project" value="TreeGrafter"/>
</dbReference>
<feature type="transmembrane region" description="Helical" evidence="6">
    <location>
        <begin position="635"/>
        <end position="653"/>
    </location>
</feature>
<feature type="region of interest" description="Disordered" evidence="5">
    <location>
        <begin position="1"/>
        <end position="118"/>
    </location>
</feature>
<evidence type="ECO:0000313" key="8">
    <source>
        <dbReference type="EMBL" id="OEU23381.1"/>
    </source>
</evidence>
<comment type="subcellular location">
    <subcellularLocation>
        <location evidence="1">Membrane</location>
        <topology evidence="1">Multi-pass membrane protein</topology>
    </subcellularLocation>
</comment>
<evidence type="ECO:0000256" key="6">
    <source>
        <dbReference type="SAM" id="Phobius"/>
    </source>
</evidence>
<dbReference type="OrthoDB" id="196769at2759"/>
<gene>
    <name evidence="8" type="primary">SLC4_4</name>
    <name evidence="8" type="ORF">FRACYDRAFT_233553</name>
</gene>
<dbReference type="InterPro" id="IPR003020">
    <property type="entry name" value="HCO3_transpt_euk"/>
</dbReference>
<feature type="transmembrane region" description="Helical" evidence="6">
    <location>
        <begin position="190"/>
        <end position="209"/>
    </location>
</feature>
<keyword evidence="3 6" id="KW-1133">Transmembrane helix</keyword>
<dbReference type="GO" id="GO:0005452">
    <property type="term" value="F:solute:inorganic anion antiporter activity"/>
    <property type="evidence" value="ECO:0007669"/>
    <property type="project" value="InterPro"/>
</dbReference>
<feature type="compositionally biased region" description="Acidic residues" evidence="5">
    <location>
        <begin position="17"/>
        <end position="27"/>
    </location>
</feature>
<feature type="compositionally biased region" description="Acidic residues" evidence="5">
    <location>
        <begin position="71"/>
        <end position="86"/>
    </location>
</feature>
<protein>
    <submittedName>
        <fullName evidence="8">Bicarbonate transporter</fullName>
    </submittedName>
</protein>
<dbReference type="GO" id="GO:0006820">
    <property type="term" value="P:monoatomic anion transport"/>
    <property type="evidence" value="ECO:0007669"/>
    <property type="project" value="InterPro"/>
</dbReference>
<feature type="transmembrane region" description="Helical" evidence="6">
    <location>
        <begin position="379"/>
        <end position="399"/>
    </location>
</feature>
<evidence type="ECO:0000256" key="5">
    <source>
        <dbReference type="SAM" id="MobiDB-lite"/>
    </source>
</evidence>
<keyword evidence="4 6" id="KW-0472">Membrane</keyword>
<name>A0A1E7FYZ9_9STRA</name>
<evidence type="ECO:0000256" key="1">
    <source>
        <dbReference type="ARBA" id="ARBA00004141"/>
    </source>
</evidence>
<feature type="transmembrane region" description="Helical" evidence="6">
    <location>
        <begin position="456"/>
        <end position="473"/>
    </location>
</feature>
<sequence length="736" mass="82662">MISAMINNRKENSNSNDDNDISNDNNDDNCFRQTYLNDLPLVENNKKDDENENEDDDDDDHDPDEDHDHDHDEDDDDEDHDHDEDNNGNNNSKKTVTVVDEDPSSFSNNNNNNNNTEVKSSVHLCSCPPLTGMYKDLKARLPLYSNDWKLPQSKKSLFTILNATIFAFIIQLIPALIFAELLDKTTNGSLSVAETLLSAGIIGILYSILSGQPLVLIGITGPVAILLGTSYRLAAQFNSDYWPFFWWLCIWTSILHLIAAMIGLVNLVWVITPFTTQIFEFFIASTFIYESIRDLFQPIQLKYSTNDLLLGDIDATTNTTNTTTRELSSDVVADPNEGGGVLERSSAYAGLVIGIGTFYLCWILHFAETWRSFNTATRSFLASYNMMISLIVMTSLSYIPGVDQGITNTNDTGEQGKGSSNGGLERVRVEDPWDWQPTDLNRKWIVNPLDGITTEGIFGALFPAFMLYLLFFIDHNISSILTQSPKYNLKKPPAYNWDFFVLGLTIIPCGLLGLPPGSGLIPQAPLHTRALCTKKYEIIHGRQHEVFIDCEEQRWSAFFQAALMFVALSCMKVISWIPTGCLFGIFLYLGVGAMRGNEIWELVTKTSRWSVVVAYTAVQVLLAGVTFGISQFVSWGYVFPALIAGFVPFRSFVIKHLFDENDLLYLDPVTETDADFITDLIDYDEGITPKRTSEFGLGLSEFRTSGVPHDADEYYRKHPEIIDLYSFVGGRHSCEF</sequence>
<feature type="transmembrane region" description="Helical" evidence="6">
    <location>
        <begin position="609"/>
        <end position="629"/>
    </location>
</feature>
<reference evidence="8 9" key="1">
    <citation type="submission" date="2016-09" db="EMBL/GenBank/DDBJ databases">
        <title>Extensive genetic diversity and differential bi-allelic expression allows diatom success in the polar Southern Ocean.</title>
        <authorList>
            <consortium name="DOE Joint Genome Institute"/>
            <person name="Mock T."/>
            <person name="Otillar R.P."/>
            <person name="Strauss J."/>
            <person name="Dupont C."/>
            <person name="Frickenhaus S."/>
            <person name="Maumus F."/>
            <person name="Mcmullan M."/>
            <person name="Sanges R."/>
            <person name="Schmutz J."/>
            <person name="Toseland A."/>
            <person name="Valas R."/>
            <person name="Veluchamy A."/>
            <person name="Ward B.J."/>
            <person name="Allen A."/>
            <person name="Barry K."/>
            <person name="Falciatore A."/>
            <person name="Ferrante M."/>
            <person name="Fortunato A.E."/>
            <person name="Gloeckner G."/>
            <person name="Gruber A."/>
            <person name="Hipkin R."/>
            <person name="Janech M."/>
            <person name="Kroth P."/>
            <person name="Leese F."/>
            <person name="Lindquist E."/>
            <person name="Lyon B.R."/>
            <person name="Martin J."/>
            <person name="Mayer C."/>
            <person name="Parker M."/>
            <person name="Quesneville H."/>
            <person name="Raymond J."/>
            <person name="Uhlig C."/>
            <person name="Valentin K.U."/>
            <person name="Worden A.Z."/>
            <person name="Armbrust E.V."/>
            <person name="Bowler C."/>
            <person name="Green B."/>
            <person name="Moulton V."/>
            <person name="Van Oosterhout C."/>
            <person name="Grigoriev I."/>
        </authorList>
    </citation>
    <scope>NUCLEOTIDE SEQUENCE [LARGE SCALE GENOMIC DNA]</scope>
    <source>
        <strain evidence="8 9">CCMP1102</strain>
    </source>
</reference>
<dbReference type="InParanoid" id="A0A1E7FYZ9"/>
<accession>A0A1E7FYZ9</accession>
<evidence type="ECO:0000256" key="4">
    <source>
        <dbReference type="ARBA" id="ARBA00023136"/>
    </source>
</evidence>
<feature type="compositionally biased region" description="Acidic residues" evidence="5">
    <location>
        <begin position="50"/>
        <end position="63"/>
    </location>
</feature>
<evidence type="ECO:0000256" key="2">
    <source>
        <dbReference type="ARBA" id="ARBA00022692"/>
    </source>
</evidence>
<dbReference type="PANTHER" id="PTHR11453">
    <property type="entry name" value="ANION EXCHANGE PROTEIN"/>
    <property type="match status" value="1"/>
</dbReference>
<keyword evidence="9" id="KW-1185">Reference proteome</keyword>
<dbReference type="EMBL" id="KV784353">
    <property type="protein sequence ID" value="OEU23381.1"/>
    <property type="molecule type" value="Genomic_DNA"/>
</dbReference>
<feature type="transmembrane region" description="Helical" evidence="6">
    <location>
        <begin position="562"/>
        <end position="589"/>
    </location>
</feature>
<dbReference type="SMR" id="A0A1E7FYZ9"/>
<feature type="transmembrane region" description="Helical" evidence="6">
    <location>
        <begin position="245"/>
        <end position="271"/>
    </location>
</feature>
<dbReference type="Proteomes" id="UP000095751">
    <property type="component" value="Unassembled WGS sequence"/>
</dbReference>
<dbReference type="Pfam" id="PF00955">
    <property type="entry name" value="HCO3_cotransp"/>
    <property type="match status" value="1"/>
</dbReference>
<evidence type="ECO:0000256" key="3">
    <source>
        <dbReference type="ARBA" id="ARBA00022989"/>
    </source>
</evidence>
<feature type="transmembrane region" description="Helical" evidence="6">
    <location>
        <begin position="347"/>
        <end position="367"/>
    </location>
</feature>
<dbReference type="PANTHER" id="PTHR11453:SF82">
    <property type="entry name" value="BORON TRANSPORTER 1"/>
    <property type="match status" value="1"/>
</dbReference>